<evidence type="ECO:0000313" key="10">
    <source>
        <dbReference type="EMBL" id="CAJ72800.1"/>
    </source>
</evidence>
<dbReference type="EMBL" id="CP049055">
    <property type="protein sequence ID" value="QII09820.1"/>
    <property type="molecule type" value="Genomic_DNA"/>
</dbReference>
<evidence type="ECO:0000256" key="2">
    <source>
        <dbReference type="ARBA" id="ARBA00022475"/>
    </source>
</evidence>
<evidence type="ECO:0000256" key="3">
    <source>
        <dbReference type="ARBA" id="ARBA00022496"/>
    </source>
</evidence>
<reference evidence="10" key="2">
    <citation type="submission" date="2006-01" db="EMBL/GenBank/DDBJ databases">
        <authorList>
            <person name="Genoscope"/>
        </authorList>
    </citation>
    <scope>NUCLEOTIDE SEQUENCE</scope>
</reference>
<dbReference type="Proteomes" id="UP000501926">
    <property type="component" value="Chromosome"/>
</dbReference>
<dbReference type="InterPro" id="IPR003593">
    <property type="entry name" value="AAA+_ATPase"/>
</dbReference>
<dbReference type="Gene3D" id="3.40.50.300">
    <property type="entry name" value="P-loop containing nucleotide triphosphate hydrolases"/>
    <property type="match status" value="1"/>
</dbReference>
<dbReference type="SMART" id="SM00382">
    <property type="entry name" value="AAA"/>
    <property type="match status" value="1"/>
</dbReference>
<dbReference type="InterPro" id="IPR050093">
    <property type="entry name" value="ABC_SmlMolc_Importer"/>
</dbReference>
<dbReference type="InterPro" id="IPR027417">
    <property type="entry name" value="P-loop_NTPase"/>
</dbReference>
<keyword evidence="8" id="KW-0472">Membrane</keyword>
<evidence type="ECO:0000313" key="14">
    <source>
        <dbReference type="Proteomes" id="UP000501926"/>
    </source>
</evidence>
<feature type="domain" description="ABC transporter" evidence="9">
    <location>
        <begin position="1"/>
        <end position="230"/>
    </location>
</feature>
<dbReference type="Pfam" id="PF00005">
    <property type="entry name" value="ABC_tran"/>
    <property type="match status" value="1"/>
</dbReference>
<dbReference type="RefSeq" id="WP_099325013.1">
    <property type="nucleotide sequence ID" value="NZ_CP049055.1"/>
</dbReference>
<dbReference type="PROSITE" id="PS50893">
    <property type="entry name" value="ABC_TRANSPORTER_2"/>
    <property type="match status" value="1"/>
</dbReference>
<evidence type="ECO:0000313" key="12">
    <source>
        <dbReference type="EMBL" id="SOH04295.1"/>
    </source>
</evidence>
<dbReference type="KEGG" id="kst:KSMBR1_1796"/>
<protein>
    <submittedName>
        <fullName evidence="11">Molybdenum transport ATP-binding protein ModC</fullName>
    </submittedName>
</protein>
<dbReference type="AlphaFoldDB" id="Q1Q0D6"/>
<dbReference type="PROSITE" id="PS00211">
    <property type="entry name" value="ABC_TRANSPORTER_1"/>
    <property type="match status" value="1"/>
</dbReference>
<dbReference type="InterPro" id="IPR015853">
    <property type="entry name" value="ABC_transpr_FbpC"/>
</dbReference>
<keyword evidence="1" id="KW-0813">Transport</keyword>
<dbReference type="InterPro" id="IPR003439">
    <property type="entry name" value="ABC_transporter-like_ATP-bd"/>
</dbReference>
<organism evidence="10">
    <name type="scientific">Kuenenia stuttgartiensis</name>
    <dbReference type="NCBI Taxonomy" id="174633"/>
    <lineage>
        <taxon>Bacteria</taxon>
        <taxon>Pseudomonadati</taxon>
        <taxon>Planctomycetota</taxon>
        <taxon>Candidatus Brocadiia</taxon>
        <taxon>Candidatus Brocadiales</taxon>
        <taxon>Candidatus Brocadiaceae</taxon>
        <taxon>Candidatus Kuenenia</taxon>
    </lineage>
</organism>
<keyword evidence="2" id="KW-1003">Cell membrane</keyword>
<dbReference type="PANTHER" id="PTHR42781">
    <property type="entry name" value="SPERMIDINE/PUTRESCINE IMPORT ATP-BINDING PROTEIN POTA"/>
    <property type="match status" value="1"/>
</dbReference>
<keyword evidence="5 11" id="KW-0067">ATP-binding</keyword>
<dbReference type="CDD" id="cd03259">
    <property type="entry name" value="ABC_Carb_Solutes_like"/>
    <property type="match status" value="1"/>
</dbReference>
<accession>Q1Q0D6</accession>
<reference evidence="10" key="1">
    <citation type="journal article" date="2006" name="Nature">
        <title>Deciphering the evolution and metabolism of an anammox bacterium from a community genome.</title>
        <authorList>
            <person name="Strous M."/>
            <person name="Pelletier E."/>
            <person name="Mangenot S."/>
            <person name="Rattei T."/>
            <person name="Lehner A."/>
            <person name="Taylor M.W."/>
            <person name="Horn M."/>
            <person name="Daims H."/>
            <person name="Bartol-Mavel D."/>
            <person name="Wincker P."/>
            <person name="Barbe V."/>
            <person name="Fonknechten N."/>
            <person name="Vallenet D."/>
            <person name="Segurens B."/>
            <person name="Schenowitz-Truong C."/>
            <person name="Medigue C."/>
            <person name="Collingro A."/>
            <person name="Snel B."/>
            <person name="Dutilh B.E."/>
            <person name="OpDenCamp H.J.M."/>
            <person name="vanDerDrift C."/>
            <person name="Cirpus I."/>
            <person name="vanDePas-Schoonen K.T."/>
            <person name="Harhangi H.R."/>
            <person name="vanNiftrik L."/>
            <person name="Schmid M."/>
            <person name="Keltjens J."/>
            <person name="vanDeVossenberg J."/>
            <person name="Kartal B."/>
            <person name="Meier H."/>
            <person name="Frishman D."/>
            <person name="Huynen M.A."/>
            <person name="Mewes H."/>
            <person name="Weissenbach J."/>
            <person name="Jetten M.S.M."/>
            <person name="Wagner M."/>
            <person name="LePaslier D."/>
        </authorList>
    </citation>
    <scope>NUCLEOTIDE SEQUENCE</scope>
</reference>
<keyword evidence="4" id="KW-0547">Nucleotide-binding</keyword>
<gene>
    <name evidence="11" type="ORF">KsCSTR_04410</name>
    <name evidence="12" type="ORF">KSMBR1_1796</name>
    <name evidence="10" type="ORF">kustd2055</name>
</gene>
<sequence length="289" mass="32360">MLVVNLQKKWHSFQLDAAFKISTGEVTVLFGPSGAGKSSILRFVSGLSTADNGSIQNGNDVWFDKQNNINLPPQYRSVGFVFQDYALFPHLTVEKNVLYGAKKRHEGDKVKDLLALVGLSGYEHYYPSQLSGGQKQRVALIRALAREPDILLMDEPLSAVDWQTRRQLQDDLKRILRQLKVTTLYVTHDIPETYKMADNVVVIHSGSVIKQGTPEEVFLGKRLSTRIQLAGKVVGTEHDTIMTIVTVLHAEQYFKTLIDTEEVQRLNLKIGDDVIIGAKSSDVVLFKPL</sequence>
<dbReference type="EMBL" id="LT934425">
    <property type="protein sequence ID" value="SOH04295.1"/>
    <property type="molecule type" value="Genomic_DNA"/>
</dbReference>
<dbReference type="SUPFAM" id="SSF50331">
    <property type="entry name" value="MOP-like"/>
    <property type="match status" value="1"/>
</dbReference>
<keyword evidence="7" id="KW-0406">Ion transport</keyword>
<proteinExistence type="predicted"/>
<dbReference type="InterPro" id="IPR008995">
    <property type="entry name" value="Mo/tungstate-bd_C_term_dom"/>
</dbReference>
<evidence type="ECO:0000259" key="9">
    <source>
        <dbReference type="PROSITE" id="PS50893"/>
    </source>
</evidence>
<dbReference type="GO" id="GO:0005524">
    <property type="term" value="F:ATP binding"/>
    <property type="evidence" value="ECO:0007669"/>
    <property type="project" value="UniProtKB-KW"/>
</dbReference>
<dbReference type="InterPro" id="IPR017871">
    <property type="entry name" value="ABC_transporter-like_CS"/>
</dbReference>
<dbReference type="Gene3D" id="2.40.50.100">
    <property type="match status" value="1"/>
</dbReference>
<name>Q1Q0D6_KUEST</name>
<evidence type="ECO:0000313" key="11">
    <source>
        <dbReference type="EMBL" id="QII09820.1"/>
    </source>
</evidence>
<reference evidence="13" key="4">
    <citation type="submission" date="2017-10" db="EMBL/GenBank/DDBJ databases">
        <authorList>
            <person name="Frank J."/>
        </authorList>
    </citation>
    <scope>NUCLEOTIDE SEQUENCE [LARGE SCALE GENOMIC DNA]</scope>
</reference>
<keyword evidence="3" id="KW-0410">Iron transport</keyword>
<dbReference type="Proteomes" id="UP000221734">
    <property type="component" value="Chromosome Kuenenia_stuttgartiensis_MBR1"/>
</dbReference>
<evidence type="ECO:0000256" key="7">
    <source>
        <dbReference type="ARBA" id="ARBA00023065"/>
    </source>
</evidence>
<keyword evidence="6" id="KW-0408">Iron</keyword>
<evidence type="ECO:0000256" key="6">
    <source>
        <dbReference type="ARBA" id="ARBA00023004"/>
    </source>
</evidence>
<evidence type="ECO:0000313" key="13">
    <source>
        <dbReference type="Proteomes" id="UP000221734"/>
    </source>
</evidence>
<dbReference type="GO" id="GO:0016020">
    <property type="term" value="C:membrane"/>
    <property type="evidence" value="ECO:0007669"/>
    <property type="project" value="InterPro"/>
</dbReference>
<dbReference type="SUPFAM" id="SSF52540">
    <property type="entry name" value="P-loop containing nucleoside triphosphate hydrolases"/>
    <property type="match status" value="1"/>
</dbReference>
<dbReference type="EMBL" id="CT573072">
    <property type="protein sequence ID" value="CAJ72800.1"/>
    <property type="molecule type" value="Genomic_DNA"/>
</dbReference>
<evidence type="ECO:0000256" key="4">
    <source>
        <dbReference type="ARBA" id="ARBA00022741"/>
    </source>
</evidence>
<reference evidence="12" key="3">
    <citation type="submission" date="2017-10" db="EMBL/GenBank/DDBJ databases">
        <authorList>
            <person name="Banno H."/>
            <person name="Chua N.-H."/>
        </authorList>
    </citation>
    <scope>NUCLEOTIDE SEQUENCE [LARGE SCALE GENOMIC DNA]</scope>
    <source>
        <strain evidence="12">Kuenenia_mbr1_ru-nijmegen</strain>
    </source>
</reference>
<evidence type="ECO:0000256" key="8">
    <source>
        <dbReference type="ARBA" id="ARBA00023136"/>
    </source>
</evidence>
<dbReference type="PANTHER" id="PTHR42781:SF4">
    <property type="entry name" value="SPERMIDINE_PUTRESCINE IMPORT ATP-BINDING PROTEIN POTA"/>
    <property type="match status" value="1"/>
</dbReference>
<dbReference type="GO" id="GO:0015408">
    <property type="term" value="F:ABC-type ferric iron transporter activity"/>
    <property type="evidence" value="ECO:0007669"/>
    <property type="project" value="InterPro"/>
</dbReference>
<keyword evidence="13" id="KW-1185">Reference proteome</keyword>
<evidence type="ECO:0000256" key="1">
    <source>
        <dbReference type="ARBA" id="ARBA00022448"/>
    </source>
</evidence>
<dbReference type="OrthoDB" id="9790614at2"/>
<dbReference type="GO" id="GO:0016887">
    <property type="term" value="F:ATP hydrolysis activity"/>
    <property type="evidence" value="ECO:0007669"/>
    <property type="project" value="InterPro"/>
</dbReference>
<reference evidence="11 14" key="5">
    <citation type="submission" date="2020-02" db="EMBL/GenBank/DDBJ databases">
        <title>Newly sequenced genome of strain CSTR1 showed variability in Candidatus Kuenenia stuttgartiensis genomes.</title>
        <authorList>
            <person name="Ding C."/>
            <person name="Adrian L."/>
        </authorList>
    </citation>
    <scope>NUCLEOTIDE SEQUENCE [LARGE SCALE GENOMIC DNA]</scope>
    <source>
        <strain evidence="11 14">CSTR1</strain>
    </source>
</reference>
<evidence type="ECO:0000256" key="5">
    <source>
        <dbReference type="ARBA" id="ARBA00022840"/>
    </source>
</evidence>